<dbReference type="STRING" id="469378.Ccur_12480"/>
<keyword evidence="4" id="KW-1185">Reference proteome</keyword>
<feature type="domain" description="Endonuclease/exonuclease/phosphatase" evidence="2">
    <location>
        <begin position="108"/>
        <end position="274"/>
    </location>
</feature>
<dbReference type="Gene3D" id="3.60.10.10">
    <property type="entry name" value="Endonuclease/exonuclease/phosphatase"/>
    <property type="match status" value="1"/>
</dbReference>
<dbReference type="SUPFAM" id="SSF56219">
    <property type="entry name" value="DNase I-like"/>
    <property type="match status" value="1"/>
</dbReference>
<dbReference type="AlphaFoldDB" id="C7MKY3"/>
<proteinExistence type="predicted"/>
<dbReference type="OrthoDB" id="7616949at2"/>
<dbReference type="GO" id="GO:0004519">
    <property type="term" value="F:endonuclease activity"/>
    <property type="evidence" value="ECO:0007669"/>
    <property type="project" value="UniProtKB-KW"/>
</dbReference>
<keyword evidence="3" id="KW-0378">Hydrolase</keyword>
<evidence type="ECO:0000259" key="2">
    <source>
        <dbReference type="Pfam" id="PF03372"/>
    </source>
</evidence>
<dbReference type="HOGENOM" id="CLU_065532_0_0_11"/>
<dbReference type="InterPro" id="IPR005135">
    <property type="entry name" value="Endo/exonuclease/phosphatase"/>
</dbReference>
<dbReference type="EMBL" id="CP001682">
    <property type="protein sequence ID" value="ACU94930.1"/>
    <property type="molecule type" value="Genomic_DNA"/>
</dbReference>
<dbReference type="KEGG" id="ccu:Ccur_12480"/>
<evidence type="ECO:0000313" key="3">
    <source>
        <dbReference type="EMBL" id="ACU94930.1"/>
    </source>
</evidence>
<keyword evidence="1" id="KW-0812">Transmembrane</keyword>
<evidence type="ECO:0000256" key="1">
    <source>
        <dbReference type="SAM" id="Phobius"/>
    </source>
</evidence>
<organism evidence="3 4">
    <name type="scientific">Cryptobacterium curtum (strain ATCC 700683 / DSM 15641 / CCUG 43107 / 12-3)</name>
    <dbReference type="NCBI Taxonomy" id="469378"/>
    <lineage>
        <taxon>Bacteria</taxon>
        <taxon>Bacillati</taxon>
        <taxon>Actinomycetota</taxon>
        <taxon>Coriobacteriia</taxon>
        <taxon>Eggerthellales</taxon>
        <taxon>Eggerthellaceae</taxon>
        <taxon>Cryptobacterium</taxon>
    </lineage>
</organism>
<dbReference type="eggNOG" id="COG3568">
    <property type="taxonomic scope" value="Bacteria"/>
</dbReference>
<evidence type="ECO:0000313" key="4">
    <source>
        <dbReference type="Proteomes" id="UP000000954"/>
    </source>
</evidence>
<keyword evidence="1" id="KW-0472">Membrane</keyword>
<feature type="transmembrane region" description="Helical" evidence="1">
    <location>
        <begin position="12"/>
        <end position="31"/>
    </location>
</feature>
<dbReference type="GO" id="GO:0004527">
    <property type="term" value="F:exonuclease activity"/>
    <property type="evidence" value="ECO:0007669"/>
    <property type="project" value="UniProtKB-KW"/>
</dbReference>
<dbReference type="Pfam" id="PF03372">
    <property type="entry name" value="Exo_endo_phos"/>
    <property type="match status" value="1"/>
</dbReference>
<protein>
    <submittedName>
        <fullName evidence="3">Endonuclease/exonuclease/phosphatase family protein</fullName>
    </submittedName>
</protein>
<reference evidence="3 4" key="1">
    <citation type="journal article" date="2009" name="Stand. Genomic Sci.">
        <title>Complete genome sequence of Cryptobacterium curtum type strain (12-3).</title>
        <authorList>
            <person name="Mavrommatis K."/>
            <person name="Pukall R."/>
            <person name="Rohde C."/>
            <person name="Chen F."/>
            <person name="Sims D."/>
            <person name="Brettin T."/>
            <person name="Kuske C."/>
            <person name="Detter J.C."/>
            <person name="Han C."/>
            <person name="Lapidus A."/>
            <person name="Copeland A."/>
            <person name="Glavina Del Rio T."/>
            <person name="Nolan M."/>
            <person name="Lucas S."/>
            <person name="Tice H."/>
            <person name="Cheng J.F."/>
            <person name="Bruce D."/>
            <person name="Goodwin L."/>
            <person name="Pitluck S."/>
            <person name="Ovchinnikova G."/>
            <person name="Pati A."/>
            <person name="Ivanova N."/>
            <person name="Chen A."/>
            <person name="Palaniappan K."/>
            <person name="Chain P."/>
            <person name="D'haeseleer P."/>
            <person name="Goker M."/>
            <person name="Bristow J."/>
            <person name="Eisen J.A."/>
            <person name="Markowitz V."/>
            <person name="Hugenholtz P."/>
            <person name="Rohde M."/>
            <person name="Klenk H.P."/>
            <person name="Kyrpides N.C."/>
        </authorList>
    </citation>
    <scope>NUCLEOTIDE SEQUENCE [LARGE SCALE GENOMIC DNA]</scope>
    <source>
        <strain evidence="4">ATCC 700683 / DSM 15641 / 12-3</strain>
    </source>
</reference>
<sequence length="373" mass="40762">MTATTIAKRVGLVIAVLIAILILIVGGYVIYLEATYSRIADNVDAPVANNPETSLETDHTYTAVTYNIGFGAYTPDYTFFMDEGIMDDGTQTTGTQSRAVSKQSVEDCTAGSIAILKRLNPDFALIQEVDTDSDRSFHVNQKQSFIEAFPSDGSSFVSDFHSAFLAYPLTEPHGAVESGLLTLSRAHISSAVRRSYPVDGSFPAKYFDLDRCFEVMRIPVQNGHDLVLINSHMSAYDKGGKIRAQQLALIGNIMKAEYDTGNYVICGGDWNHALAGSEDIYPSKQQVPPWVSILDDADLPTGFSIVKADNLSEVASCRGCDIPYEKGVTYTTTVDGFIISDNVQAYAENIDCGFTYSDHNPVKLTFELQEALQ</sequence>
<dbReference type="Proteomes" id="UP000000954">
    <property type="component" value="Chromosome"/>
</dbReference>
<keyword evidence="3" id="KW-0255">Endonuclease</keyword>
<dbReference type="RefSeq" id="WP_015778793.1">
    <property type="nucleotide sequence ID" value="NC_013170.1"/>
</dbReference>
<gene>
    <name evidence="3" type="ordered locus">Ccur_12480</name>
</gene>
<keyword evidence="3" id="KW-0540">Nuclease</keyword>
<keyword evidence="3" id="KW-0269">Exonuclease</keyword>
<name>C7MKY3_CRYCD</name>
<dbReference type="InterPro" id="IPR036691">
    <property type="entry name" value="Endo/exonu/phosph_ase_sf"/>
</dbReference>
<keyword evidence="1" id="KW-1133">Transmembrane helix</keyword>
<accession>C7MKY3</accession>